<gene>
    <name evidence="2" type="ORF">FLK61_23985</name>
</gene>
<dbReference type="EMBL" id="CP041372">
    <property type="protein sequence ID" value="QKS69850.1"/>
    <property type="molecule type" value="Genomic_DNA"/>
</dbReference>
<accession>A0A859FAC2</accession>
<reference evidence="3" key="1">
    <citation type="submission" date="2019-07" db="EMBL/GenBank/DDBJ databases">
        <title>Bacillus alkalisoli sp. nov. isolated from saline soil.</title>
        <authorList>
            <person name="Sun J.-Q."/>
            <person name="Xu L."/>
        </authorList>
    </citation>
    <scope>NUCLEOTIDE SEQUENCE [LARGE SCALE GENOMIC DNA]</scope>
    <source>
        <strain evidence="3">M4U3P1</strain>
    </source>
</reference>
<proteinExistence type="predicted"/>
<keyword evidence="1" id="KW-1133">Transmembrane helix</keyword>
<dbReference type="AlphaFoldDB" id="A0A859FAC2"/>
<dbReference type="RefSeq" id="WP_176007895.1">
    <property type="nucleotide sequence ID" value="NZ_CP041372.2"/>
</dbReference>
<keyword evidence="3" id="KW-1185">Reference proteome</keyword>
<feature type="transmembrane region" description="Helical" evidence="1">
    <location>
        <begin position="12"/>
        <end position="34"/>
    </location>
</feature>
<feature type="transmembrane region" description="Helical" evidence="1">
    <location>
        <begin position="69"/>
        <end position="85"/>
    </location>
</feature>
<protein>
    <submittedName>
        <fullName evidence="2">Uncharacterized protein</fullName>
    </submittedName>
</protein>
<dbReference type="KEGG" id="psua:FLK61_23985"/>
<name>A0A859FAC2_9BACI</name>
<feature type="transmembrane region" description="Helical" evidence="1">
    <location>
        <begin position="46"/>
        <end position="63"/>
    </location>
</feature>
<keyword evidence="1" id="KW-0812">Transmembrane</keyword>
<evidence type="ECO:0000313" key="3">
    <source>
        <dbReference type="Proteomes" id="UP000318138"/>
    </source>
</evidence>
<keyword evidence="1" id="KW-0472">Membrane</keyword>
<evidence type="ECO:0000256" key="1">
    <source>
        <dbReference type="SAM" id="Phobius"/>
    </source>
</evidence>
<dbReference type="Proteomes" id="UP000318138">
    <property type="component" value="Chromosome"/>
</dbReference>
<organism evidence="2 3">
    <name type="scientific">Paenalkalicoccus suaedae</name>
    <dbReference type="NCBI Taxonomy" id="2592382"/>
    <lineage>
        <taxon>Bacteria</taxon>
        <taxon>Bacillati</taxon>
        <taxon>Bacillota</taxon>
        <taxon>Bacilli</taxon>
        <taxon>Bacillales</taxon>
        <taxon>Bacillaceae</taxon>
        <taxon>Paenalkalicoccus</taxon>
    </lineage>
</organism>
<sequence>MNTLFELAATNVFTVAFSSFLVGGVPFLLGYFLLNRVFNLSKGWSTIIPGMIVLVILFVASIITINEPPYLLIGLAAAFLTYLAVSEVRSSKSATT</sequence>
<evidence type="ECO:0000313" key="2">
    <source>
        <dbReference type="EMBL" id="QKS69850.1"/>
    </source>
</evidence>